<proteinExistence type="predicted"/>
<dbReference type="EMBL" id="LOHS01000053">
    <property type="protein sequence ID" value="OAH14902.1"/>
    <property type="molecule type" value="Genomic_DNA"/>
</dbReference>
<dbReference type="RefSeq" id="WP_067274211.1">
    <property type="nucleotide sequence ID" value="NZ_LOHS01000053.1"/>
</dbReference>
<keyword evidence="3" id="KW-1185">Reference proteome</keyword>
<evidence type="ECO:0000313" key="2">
    <source>
        <dbReference type="EMBL" id="OAH14902.1"/>
    </source>
</evidence>
<feature type="region of interest" description="Disordered" evidence="1">
    <location>
        <begin position="207"/>
        <end position="244"/>
    </location>
</feature>
<accession>A0A177HVD7</accession>
<feature type="compositionally biased region" description="Pro residues" evidence="1">
    <location>
        <begin position="224"/>
        <end position="244"/>
    </location>
</feature>
<name>A0A177HVD7_9ACTN</name>
<protein>
    <submittedName>
        <fullName evidence="2">Putative 33.6 kDa protein in fasciation locus</fullName>
    </submittedName>
</protein>
<evidence type="ECO:0000313" key="3">
    <source>
        <dbReference type="Proteomes" id="UP000077381"/>
    </source>
</evidence>
<organism evidence="2 3">
    <name type="scientific">Streptomyces jeddahensis</name>
    <dbReference type="NCBI Taxonomy" id="1716141"/>
    <lineage>
        <taxon>Bacteria</taxon>
        <taxon>Bacillati</taxon>
        <taxon>Actinomycetota</taxon>
        <taxon>Actinomycetes</taxon>
        <taxon>Kitasatosporales</taxon>
        <taxon>Streptomycetaceae</taxon>
        <taxon>Streptomyces</taxon>
    </lineage>
</organism>
<dbReference type="PATRIC" id="fig|1716141.3.peg.1824"/>
<comment type="caution">
    <text evidence="2">The sequence shown here is derived from an EMBL/GenBank/DDBJ whole genome shotgun (WGS) entry which is preliminary data.</text>
</comment>
<feature type="region of interest" description="Disordered" evidence="1">
    <location>
        <begin position="23"/>
        <end position="45"/>
    </location>
</feature>
<dbReference type="InterPro" id="IPR009014">
    <property type="entry name" value="Transketo_C/PFOR_II"/>
</dbReference>
<reference evidence="2 3" key="1">
    <citation type="submission" date="2015-12" db="EMBL/GenBank/DDBJ databases">
        <title>Genome sequence of Streptomyces sp. G25.</title>
        <authorList>
            <person name="Poehlein A."/>
            <person name="Roettig A."/>
            <person name="Hiessl S."/>
            <person name="Hauschild P."/>
            <person name="Schauer J."/>
            <person name="Madkour M.H."/>
            <person name="Al-Ansari A.M."/>
            <person name="Almakishah N.H."/>
            <person name="Steinbuechel A."/>
            <person name="Daniel R."/>
        </authorList>
    </citation>
    <scope>NUCLEOTIDE SEQUENCE [LARGE SCALE GENOMIC DNA]</scope>
    <source>
        <strain evidence="3">G25(2015)</strain>
    </source>
</reference>
<dbReference type="Gene3D" id="3.40.50.920">
    <property type="match status" value="1"/>
</dbReference>
<dbReference type="SUPFAM" id="SSF52922">
    <property type="entry name" value="TK C-terminal domain-like"/>
    <property type="match status" value="1"/>
</dbReference>
<dbReference type="AlphaFoldDB" id="A0A177HVD7"/>
<dbReference type="Proteomes" id="UP000077381">
    <property type="component" value="Unassembled WGS sequence"/>
</dbReference>
<sequence>MPRALRHAARLTRAVPDLTEAAAHTAHDTHTAYDTAQATDQDREGAEEGTVLFGYGASNILTLFGSRPGWTVHVPGHPDEVRRAVLDSVARGDRAYIHMSPRSNAEPRGIGLGRGFEMVREGRSGVVLAIGPLLDPVLRATAGLDLAVLYTATIRPFDSAGLRAAVLAADRPDVVLVEPCARGTSAHHVAETLIQVPHRLLALGASRDDEGVGGGRGDCCLRPSPSPGTCPCPSPPRSPSGPGE</sequence>
<evidence type="ECO:0000256" key="1">
    <source>
        <dbReference type="SAM" id="MobiDB-lite"/>
    </source>
</evidence>
<gene>
    <name evidence="2" type="primary">fas3</name>
    <name evidence="2" type="ORF">STSP_17390</name>
</gene>
<dbReference type="STRING" id="1716141.STSP_17390"/>